<dbReference type="Gene3D" id="3.40.630.190">
    <property type="entry name" value="LCP protein"/>
    <property type="match status" value="1"/>
</dbReference>
<evidence type="ECO:0000256" key="1">
    <source>
        <dbReference type="ARBA" id="ARBA00006068"/>
    </source>
</evidence>
<evidence type="ECO:0000259" key="2">
    <source>
        <dbReference type="Pfam" id="PF03816"/>
    </source>
</evidence>
<keyword evidence="5" id="KW-1185">Reference proteome</keyword>
<dbReference type="PANTHER" id="PTHR33392">
    <property type="entry name" value="POLYISOPRENYL-TEICHOIC ACID--PEPTIDOGLYCAN TEICHOIC ACID TRANSFERASE TAGU"/>
    <property type="match status" value="1"/>
</dbReference>
<dbReference type="Pfam" id="PF03816">
    <property type="entry name" value="LytR_cpsA_psr"/>
    <property type="match status" value="1"/>
</dbReference>
<reference evidence="4 5" key="1">
    <citation type="submission" date="2018-11" db="EMBL/GenBank/DDBJ databases">
        <title>Trebonia kvetii gen.nov., sp.nov., a novel acidophilic actinobacterium, and proposal of the new actinobacterial family Treboniaceae fam. nov.</title>
        <authorList>
            <person name="Rapoport D."/>
            <person name="Sagova-Mareckova M."/>
            <person name="Sedlacek I."/>
            <person name="Provaznik J."/>
            <person name="Kralova S."/>
            <person name="Pavlinic D."/>
            <person name="Benes V."/>
            <person name="Kopecky J."/>
        </authorList>
    </citation>
    <scope>NUCLEOTIDE SEQUENCE [LARGE SCALE GENOMIC DNA]</scope>
    <source>
        <strain evidence="4 5">15Tr583</strain>
    </source>
</reference>
<dbReference type="Pfam" id="PF13399">
    <property type="entry name" value="LytR_C"/>
    <property type="match status" value="1"/>
</dbReference>
<protein>
    <submittedName>
        <fullName evidence="4">LytR family transcriptional regulator</fullName>
    </submittedName>
</protein>
<evidence type="ECO:0000259" key="3">
    <source>
        <dbReference type="Pfam" id="PF13399"/>
    </source>
</evidence>
<dbReference type="OrthoDB" id="9782542at2"/>
<dbReference type="Gene3D" id="3.30.70.2390">
    <property type="match status" value="1"/>
</dbReference>
<feature type="domain" description="LytR/CpsA/Psr regulator C-terminal" evidence="3">
    <location>
        <begin position="406"/>
        <end position="493"/>
    </location>
</feature>
<dbReference type="InterPro" id="IPR050922">
    <property type="entry name" value="LytR/CpsA/Psr_CW_biosynth"/>
</dbReference>
<accession>A0A6P2C883</accession>
<gene>
    <name evidence="4" type="ORF">EAS64_08065</name>
</gene>
<dbReference type="RefSeq" id="WP_145851992.1">
    <property type="nucleotide sequence ID" value="NZ_RPFW01000001.1"/>
</dbReference>
<dbReference type="Proteomes" id="UP000460272">
    <property type="component" value="Unassembled WGS sequence"/>
</dbReference>
<evidence type="ECO:0000313" key="4">
    <source>
        <dbReference type="EMBL" id="TVZ07237.1"/>
    </source>
</evidence>
<comment type="similarity">
    <text evidence="1">Belongs to the LytR/CpsA/Psr (LCP) family.</text>
</comment>
<dbReference type="InterPro" id="IPR027381">
    <property type="entry name" value="LytR/CpsA/Psr_C"/>
</dbReference>
<dbReference type="EMBL" id="RPFW01000001">
    <property type="protein sequence ID" value="TVZ07237.1"/>
    <property type="molecule type" value="Genomic_DNA"/>
</dbReference>
<dbReference type="PANTHER" id="PTHR33392:SF6">
    <property type="entry name" value="POLYISOPRENYL-TEICHOIC ACID--PEPTIDOGLYCAN TEICHOIC ACID TRANSFERASE TAGU"/>
    <property type="match status" value="1"/>
</dbReference>
<comment type="caution">
    <text evidence="4">The sequence shown here is derived from an EMBL/GenBank/DDBJ whole genome shotgun (WGS) entry which is preliminary data.</text>
</comment>
<feature type="domain" description="Cell envelope-related transcriptional attenuator" evidence="2">
    <location>
        <begin position="95"/>
        <end position="296"/>
    </location>
</feature>
<evidence type="ECO:0000313" key="5">
    <source>
        <dbReference type="Proteomes" id="UP000460272"/>
    </source>
</evidence>
<organism evidence="4 5">
    <name type="scientific">Trebonia kvetii</name>
    <dbReference type="NCBI Taxonomy" id="2480626"/>
    <lineage>
        <taxon>Bacteria</taxon>
        <taxon>Bacillati</taxon>
        <taxon>Actinomycetota</taxon>
        <taxon>Actinomycetes</taxon>
        <taxon>Streptosporangiales</taxon>
        <taxon>Treboniaceae</taxon>
        <taxon>Trebonia</taxon>
    </lineage>
</organism>
<proteinExistence type="inferred from homology"/>
<dbReference type="InterPro" id="IPR004474">
    <property type="entry name" value="LytR_CpsA_psr"/>
</dbReference>
<name>A0A6P2C883_9ACTN</name>
<sequence length="560" mass="58093">MFSSHLARVIAGKAGYAAACLCASVLLVVSGYAYKEVSAVVQVGKGVQISNSPSVGAMNILVMGLESRTDYQGDELDHHLRVVLHSGTNGGAQDTNTLILIHIFAGGQRAVGFSIPRDSVVTFPQTYLGESGGKIDAAYDWAYIQYLNEHAAEGKVDRYLHANRAGQLATVNTVQSLTGVHIDHFIEVNLAGFYYLAQAFGGIEACVKPAPAALEPDGFPAGTNLTDQDPLTGSDNSNFDAYKDGYSKKKAGAQYLHLSPAQSLAFVRSRDTLPGIDVGRTYRQQAAIDYVVWKLKHDGILSDLTQANSLLATAGKYLIIDQGFQLLEFATEMRALSGDHLSLSTLPGTPENNVTLPGYPTAQDIIRVDVPQIQHLVQSAFAGKPVKKAKGKKGAKATASVPAPSTVTVDVYNGNPGAQGLATRISQALVALGYKAGAIANSSAQTKEVQPGTQVFYGKGAAANAAKIAAEFGTSPVALPSLPAGHVEVLIGSTVTTVPVGLQPSSTPSAGTQAIAARLIGTAANAGTAASPTPTTGTSAPAGDGTTVAPNAKYGIPCVY</sequence>
<dbReference type="AlphaFoldDB" id="A0A6P2C883"/>